<name>A0AAV9JRH8_9PEZI</name>
<feature type="compositionally biased region" description="Gly residues" evidence="1">
    <location>
        <begin position="75"/>
        <end position="85"/>
    </location>
</feature>
<dbReference type="Proteomes" id="UP001324427">
    <property type="component" value="Unassembled WGS sequence"/>
</dbReference>
<accession>A0AAV9JRH8</accession>
<dbReference type="AlphaFoldDB" id="A0AAV9JRH8"/>
<protein>
    <submittedName>
        <fullName evidence="2">Uncharacterized protein</fullName>
    </submittedName>
</protein>
<sequence length="96" mass="9882">MYTTGARLPQPEDEHADCIRSLDDVPTIKLMAAAWAGLIRESKTTAADEVERVGKMAYGDDTFMGAMAEAVSAGDDGGANGGTGGGPPPGIPFKLL</sequence>
<proteinExistence type="predicted"/>
<dbReference type="EMBL" id="JAVFHQ010000010">
    <property type="protein sequence ID" value="KAK4547595.1"/>
    <property type="molecule type" value="Genomic_DNA"/>
</dbReference>
<evidence type="ECO:0000313" key="3">
    <source>
        <dbReference type="Proteomes" id="UP001324427"/>
    </source>
</evidence>
<evidence type="ECO:0000256" key="1">
    <source>
        <dbReference type="SAM" id="MobiDB-lite"/>
    </source>
</evidence>
<feature type="region of interest" description="Disordered" evidence="1">
    <location>
        <begin position="74"/>
        <end position="96"/>
    </location>
</feature>
<organism evidence="2 3">
    <name type="scientific">Oleoguttula mirabilis</name>
    <dbReference type="NCBI Taxonomy" id="1507867"/>
    <lineage>
        <taxon>Eukaryota</taxon>
        <taxon>Fungi</taxon>
        <taxon>Dikarya</taxon>
        <taxon>Ascomycota</taxon>
        <taxon>Pezizomycotina</taxon>
        <taxon>Dothideomycetes</taxon>
        <taxon>Dothideomycetidae</taxon>
        <taxon>Mycosphaerellales</taxon>
        <taxon>Teratosphaeriaceae</taxon>
        <taxon>Oleoguttula</taxon>
    </lineage>
</organism>
<keyword evidence="3" id="KW-1185">Reference proteome</keyword>
<feature type="compositionally biased region" description="Pro residues" evidence="1">
    <location>
        <begin position="86"/>
        <end position="96"/>
    </location>
</feature>
<gene>
    <name evidence="2" type="ORF">LTR36_000552</name>
</gene>
<reference evidence="2 3" key="1">
    <citation type="submission" date="2021-11" db="EMBL/GenBank/DDBJ databases">
        <title>Black yeast isolated from Biological Soil Crust.</title>
        <authorList>
            <person name="Kurbessoian T."/>
        </authorList>
    </citation>
    <scope>NUCLEOTIDE SEQUENCE [LARGE SCALE GENOMIC DNA]</scope>
    <source>
        <strain evidence="2 3">CCFEE 5522</strain>
    </source>
</reference>
<evidence type="ECO:0000313" key="2">
    <source>
        <dbReference type="EMBL" id="KAK4547595.1"/>
    </source>
</evidence>
<comment type="caution">
    <text evidence="2">The sequence shown here is derived from an EMBL/GenBank/DDBJ whole genome shotgun (WGS) entry which is preliminary data.</text>
</comment>